<comment type="caution">
    <text evidence="1">The sequence shown here is derived from an EMBL/GenBank/DDBJ whole genome shotgun (WGS) entry which is preliminary data.</text>
</comment>
<sequence length="205" mass="22413">MPATAPERTVLPAVPSVAHILAQHQDDLKVADLPRAVDSLVIRVCGHQMGDYPRFHVGMVSPMKQRLRMSWPPVGSYEIQQWVLNEPEDLALLRQALTEQLVEYPITTGDDPDSVLDALLLAATELAGRAVARGKDPTVVTLMKHQDMFILDVGDQSLGAASMVQGTQQSADEGLSLAFVERFSQDLAWYDDGDATHVWAELGAT</sequence>
<dbReference type="Gene3D" id="3.30.565.10">
    <property type="entry name" value="Histidine kinase-like ATPase, C-terminal domain"/>
    <property type="match status" value="1"/>
</dbReference>
<dbReference type="AlphaFoldDB" id="A0A8J3BR43"/>
<name>A0A8J3BR43_9ACTN</name>
<dbReference type="PANTHER" id="PTHR35526:SF3">
    <property type="entry name" value="ANTI-SIGMA-F FACTOR RSBW"/>
    <property type="match status" value="1"/>
</dbReference>
<accession>A0A8J3BR43</accession>
<dbReference type="EMBL" id="BMQC01000026">
    <property type="protein sequence ID" value="GGK43560.1"/>
    <property type="molecule type" value="Genomic_DNA"/>
</dbReference>
<reference evidence="1" key="2">
    <citation type="submission" date="2020-09" db="EMBL/GenBank/DDBJ databases">
        <authorList>
            <person name="Sun Q."/>
            <person name="Ohkuma M."/>
        </authorList>
    </citation>
    <scope>NUCLEOTIDE SEQUENCE</scope>
    <source>
        <strain evidence="1">JCM 3091</strain>
    </source>
</reference>
<dbReference type="PANTHER" id="PTHR35526">
    <property type="entry name" value="ANTI-SIGMA-F FACTOR RSBW-RELATED"/>
    <property type="match status" value="1"/>
</dbReference>
<gene>
    <name evidence="1" type="ORF">GCM10010124_40440</name>
</gene>
<evidence type="ECO:0000313" key="2">
    <source>
        <dbReference type="Proteomes" id="UP000662200"/>
    </source>
</evidence>
<reference evidence="1" key="1">
    <citation type="journal article" date="2014" name="Int. J. Syst. Evol. Microbiol.">
        <title>Complete genome sequence of Corynebacterium casei LMG S-19264T (=DSM 44701T), isolated from a smear-ripened cheese.</title>
        <authorList>
            <consortium name="US DOE Joint Genome Institute (JGI-PGF)"/>
            <person name="Walter F."/>
            <person name="Albersmeier A."/>
            <person name="Kalinowski J."/>
            <person name="Ruckert C."/>
        </authorList>
    </citation>
    <scope>NUCLEOTIDE SEQUENCE</scope>
    <source>
        <strain evidence="1">JCM 3091</strain>
    </source>
</reference>
<dbReference type="InterPro" id="IPR036890">
    <property type="entry name" value="HATPase_C_sf"/>
</dbReference>
<dbReference type="InterPro" id="IPR050267">
    <property type="entry name" value="Anti-sigma-factor_SerPK"/>
</dbReference>
<proteinExistence type="predicted"/>
<protein>
    <submittedName>
        <fullName evidence="1">Uncharacterized protein</fullName>
    </submittedName>
</protein>
<evidence type="ECO:0000313" key="1">
    <source>
        <dbReference type="EMBL" id="GGK43560.1"/>
    </source>
</evidence>
<organism evidence="1 2">
    <name type="scientific">Pilimelia terevasa</name>
    <dbReference type="NCBI Taxonomy" id="53372"/>
    <lineage>
        <taxon>Bacteria</taxon>
        <taxon>Bacillati</taxon>
        <taxon>Actinomycetota</taxon>
        <taxon>Actinomycetes</taxon>
        <taxon>Micromonosporales</taxon>
        <taxon>Micromonosporaceae</taxon>
        <taxon>Pilimelia</taxon>
    </lineage>
</organism>
<dbReference type="Proteomes" id="UP000662200">
    <property type="component" value="Unassembled WGS sequence"/>
</dbReference>
<keyword evidence="2" id="KW-1185">Reference proteome</keyword>